<name>A0A8J4VQ73_9ROSI</name>
<dbReference type="GO" id="GO:0035251">
    <property type="term" value="F:UDP-glucosyltransferase activity"/>
    <property type="evidence" value="ECO:0007669"/>
    <property type="project" value="TreeGrafter"/>
</dbReference>
<keyword evidence="3" id="KW-0808">Transferase</keyword>
<dbReference type="EMBL" id="JRKL02000743">
    <property type="protein sequence ID" value="KAF3968653.1"/>
    <property type="molecule type" value="Genomic_DNA"/>
</dbReference>
<evidence type="ECO:0008006" key="6">
    <source>
        <dbReference type="Google" id="ProtNLM"/>
    </source>
</evidence>
<dbReference type="OrthoDB" id="5835829at2759"/>
<dbReference type="InterPro" id="IPR002213">
    <property type="entry name" value="UDP_glucos_trans"/>
</dbReference>
<dbReference type="InterPro" id="IPR035595">
    <property type="entry name" value="UDP_glycos_trans_CS"/>
</dbReference>
<dbReference type="PANTHER" id="PTHR48047">
    <property type="entry name" value="GLYCOSYLTRANSFERASE"/>
    <property type="match status" value="1"/>
</dbReference>
<evidence type="ECO:0000256" key="1">
    <source>
        <dbReference type="ARBA" id="ARBA00009995"/>
    </source>
</evidence>
<evidence type="ECO:0000313" key="5">
    <source>
        <dbReference type="Proteomes" id="UP000737018"/>
    </source>
</evidence>
<dbReference type="Gene3D" id="3.40.50.2000">
    <property type="entry name" value="Glycogen Phosphorylase B"/>
    <property type="match status" value="3"/>
</dbReference>
<keyword evidence="2" id="KW-0328">Glycosyltransferase</keyword>
<evidence type="ECO:0000256" key="2">
    <source>
        <dbReference type="ARBA" id="ARBA00022676"/>
    </source>
</evidence>
<comment type="similarity">
    <text evidence="1">Belongs to the UDP-glycosyltransferase family.</text>
</comment>
<evidence type="ECO:0000256" key="3">
    <source>
        <dbReference type="ARBA" id="ARBA00022679"/>
    </source>
</evidence>
<proteinExistence type="inferred from homology"/>
<dbReference type="SUPFAM" id="SSF53756">
    <property type="entry name" value="UDP-Glycosyltransferase/glycogen phosphorylase"/>
    <property type="match status" value="2"/>
</dbReference>
<dbReference type="AlphaFoldDB" id="A0A8J4VQ73"/>
<dbReference type="Pfam" id="PF00201">
    <property type="entry name" value="UDPGT"/>
    <property type="match status" value="1"/>
</dbReference>
<gene>
    <name evidence="4" type="ORF">CMV_007483</name>
</gene>
<evidence type="ECO:0000313" key="4">
    <source>
        <dbReference type="EMBL" id="KAF3968653.1"/>
    </source>
</evidence>
<protein>
    <recommendedName>
        <fullName evidence="6">Glycosyltransferase</fullName>
    </recommendedName>
</protein>
<keyword evidence="5" id="KW-1185">Reference proteome</keyword>
<reference evidence="4" key="1">
    <citation type="submission" date="2020-03" db="EMBL/GenBank/DDBJ databases">
        <title>Castanea mollissima Vanexum genome sequencing.</title>
        <authorList>
            <person name="Staton M."/>
        </authorList>
    </citation>
    <scope>NUCLEOTIDE SEQUENCE</scope>
    <source>
        <tissue evidence="4">Leaf</tissue>
    </source>
</reference>
<organism evidence="4 5">
    <name type="scientific">Castanea mollissima</name>
    <name type="common">Chinese chestnut</name>
    <dbReference type="NCBI Taxonomy" id="60419"/>
    <lineage>
        <taxon>Eukaryota</taxon>
        <taxon>Viridiplantae</taxon>
        <taxon>Streptophyta</taxon>
        <taxon>Embryophyta</taxon>
        <taxon>Tracheophyta</taxon>
        <taxon>Spermatophyta</taxon>
        <taxon>Magnoliopsida</taxon>
        <taxon>eudicotyledons</taxon>
        <taxon>Gunneridae</taxon>
        <taxon>Pentapetalae</taxon>
        <taxon>rosids</taxon>
        <taxon>fabids</taxon>
        <taxon>Fagales</taxon>
        <taxon>Fagaceae</taxon>
        <taxon>Castanea</taxon>
    </lineage>
</organism>
<dbReference type="FunFam" id="3.40.50.2000:FF:000064">
    <property type="entry name" value="Glycosyltransferase"/>
    <property type="match status" value="1"/>
</dbReference>
<dbReference type="FunFam" id="3.40.50.2000:FF:000143">
    <property type="entry name" value="UDP-glycosyltransferase 89B1"/>
    <property type="match status" value="1"/>
</dbReference>
<comment type="caution">
    <text evidence="4">The sequence shown here is derived from an EMBL/GenBank/DDBJ whole genome shotgun (WGS) entry which is preliminary data.</text>
</comment>
<dbReference type="CDD" id="cd03784">
    <property type="entry name" value="GT1_Gtf-like"/>
    <property type="match status" value="1"/>
</dbReference>
<accession>A0A8J4VQ73</accession>
<sequence length="605" mass="66954">MTISSGNNAHLLIFPYPAQGHMIPLLDLTHQLVLHSFTITILTTPKNLHLLDSLLSAHPASINTLVLPFPTHPSIPQGLENTKDLAPTSFEVMICCLSEIYDPITQWFKSHTSPPAAIISDMFLETRMTISSGNDAHLLIFPYPAQGHMIPLLDLTHQLVLHSFTITILTTPKNLHLLDSLLSTHPASINTLVLPFPTHPSIPQGQENTKDLAPTSFEAMICCLSELYDPITQWFKSHPSPPAAMISDMFLGWTHRLACELGIHRIVFSPSGAMALSVMYSLWRDLPRRENPSDENEAVSLPNIPSSPKYPWWKLSPLYRSFVEANLDSEFIKDAFRANMASWALVVNSFNELERVYLENLKKDMGHDRVWAVGPLLPSGPNQRGGSSSVKVEEILSWLDTCEDRKVVYVCFGSQALLNDNQMEKLAFGLEKSGVQFVWVVKEPTEVYVDGDNNTVPQGFEDRVAGRGLVIKGWAPQVLILSHRAVGAFLTHCGWNSVLEGIIAGVPLLTWPLGADQFVNDSLLVDELKVAIRVGEGRKFVPDPDELSRGLVDLVSQERVECKRAAELRGVALEAIEESGSSVIEFDSMVSKLAALSLPVKNSTL</sequence>
<dbReference type="PROSITE" id="PS00375">
    <property type="entry name" value="UDPGT"/>
    <property type="match status" value="1"/>
</dbReference>
<dbReference type="PANTHER" id="PTHR48047:SF8">
    <property type="entry name" value="FLAVONOL 3-O-GLUCOSYLTRANSFERASE UGT89B1"/>
    <property type="match status" value="1"/>
</dbReference>
<dbReference type="Proteomes" id="UP000737018">
    <property type="component" value="Unassembled WGS sequence"/>
</dbReference>